<comment type="caution">
    <text evidence="1">The sequence shown here is derived from an EMBL/GenBank/DDBJ whole genome shotgun (WGS) entry which is preliminary data.</text>
</comment>
<evidence type="ECO:0000313" key="2">
    <source>
        <dbReference type="Proteomes" id="UP000814140"/>
    </source>
</evidence>
<gene>
    <name evidence="1" type="ORF">BV25DRAFT_1869686</name>
</gene>
<sequence>MGGVQLKNLPPTSGLFSFTFLVNLYLNHNALTTVPGEISKLRHLELLDLSGNNLVSLPPELGMLTQLKELYLFDNHISTLPPELGSLHQLQTLGIEGNPLEPSYKAIVQKEGTPALISFLRDSCPIPPSPPERQWRSLISPAEREAIQADANAEVFSVLCYNILCEKAATERMYGYTPSWALAWEYRRGLILREIIHHDADFLCLQEVASAEYGEYFVKHLEERDYEGVYWPKSRYKTMSESDRRLVDGCATFFKKSKYQLVEKHLVEFSAVAMQRPDFKKTEDMFNRVLTKDYIAVICLFENRETGTRHIIANTHLLWDPQFRDVKLVQTALLVEEVEKIADHFAKYPPRLPAQSPTKAPGNTDPPVRPPPTYSDGTKIPLIISGDFNSVPESGVYEYLSNGSVAHDHQDFMSHSYGKYTSEGLRHRLGLKSSYAGLGELPMTNYTPGFKEPIDYIWYSTANLAVNAVLGEVDKGYLEKVVGFPDAHYPSERRRRTTARDASDHDRKA</sequence>
<proteinExistence type="predicted"/>
<accession>A0ACB8T556</accession>
<evidence type="ECO:0000313" key="1">
    <source>
        <dbReference type="EMBL" id="KAI0063552.1"/>
    </source>
</evidence>
<reference evidence="1" key="2">
    <citation type="journal article" date="2022" name="New Phytol.">
        <title>Evolutionary transition to the ectomycorrhizal habit in the genomes of a hyperdiverse lineage of mushroom-forming fungi.</title>
        <authorList>
            <person name="Looney B."/>
            <person name="Miyauchi S."/>
            <person name="Morin E."/>
            <person name="Drula E."/>
            <person name="Courty P.E."/>
            <person name="Kohler A."/>
            <person name="Kuo A."/>
            <person name="LaButti K."/>
            <person name="Pangilinan J."/>
            <person name="Lipzen A."/>
            <person name="Riley R."/>
            <person name="Andreopoulos W."/>
            <person name="He G."/>
            <person name="Johnson J."/>
            <person name="Nolan M."/>
            <person name="Tritt A."/>
            <person name="Barry K.W."/>
            <person name="Grigoriev I.V."/>
            <person name="Nagy L.G."/>
            <person name="Hibbett D."/>
            <person name="Henrissat B."/>
            <person name="Matheny P.B."/>
            <person name="Labbe J."/>
            <person name="Martin F.M."/>
        </authorList>
    </citation>
    <scope>NUCLEOTIDE SEQUENCE</scope>
    <source>
        <strain evidence="1">HHB10654</strain>
    </source>
</reference>
<keyword evidence="2" id="KW-1185">Reference proteome</keyword>
<dbReference type="EMBL" id="MU277202">
    <property type="protein sequence ID" value="KAI0063552.1"/>
    <property type="molecule type" value="Genomic_DNA"/>
</dbReference>
<dbReference type="Proteomes" id="UP000814140">
    <property type="component" value="Unassembled WGS sequence"/>
</dbReference>
<protein>
    <submittedName>
        <fullName evidence="1">Uncharacterized protein</fullName>
    </submittedName>
</protein>
<reference evidence="1" key="1">
    <citation type="submission" date="2021-03" db="EMBL/GenBank/DDBJ databases">
        <authorList>
            <consortium name="DOE Joint Genome Institute"/>
            <person name="Ahrendt S."/>
            <person name="Looney B.P."/>
            <person name="Miyauchi S."/>
            <person name="Morin E."/>
            <person name="Drula E."/>
            <person name="Courty P.E."/>
            <person name="Chicoki N."/>
            <person name="Fauchery L."/>
            <person name="Kohler A."/>
            <person name="Kuo A."/>
            <person name="Labutti K."/>
            <person name="Pangilinan J."/>
            <person name="Lipzen A."/>
            <person name="Riley R."/>
            <person name="Andreopoulos W."/>
            <person name="He G."/>
            <person name="Johnson J."/>
            <person name="Barry K.W."/>
            <person name="Grigoriev I.V."/>
            <person name="Nagy L."/>
            <person name="Hibbett D."/>
            <person name="Henrissat B."/>
            <person name="Matheny P.B."/>
            <person name="Labbe J."/>
            <person name="Martin F."/>
        </authorList>
    </citation>
    <scope>NUCLEOTIDE SEQUENCE</scope>
    <source>
        <strain evidence="1">HHB10654</strain>
    </source>
</reference>
<name>A0ACB8T556_9AGAM</name>
<organism evidence="1 2">
    <name type="scientific">Artomyces pyxidatus</name>
    <dbReference type="NCBI Taxonomy" id="48021"/>
    <lineage>
        <taxon>Eukaryota</taxon>
        <taxon>Fungi</taxon>
        <taxon>Dikarya</taxon>
        <taxon>Basidiomycota</taxon>
        <taxon>Agaricomycotina</taxon>
        <taxon>Agaricomycetes</taxon>
        <taxon>Russulales</taxon>
        <taxon>Auriscalpiaceae</taxon>
        <taxon>Artomyces</taxon>
    </lineage>
</organism>